<reference evidence="2 3" key="1">
    <citation type="submission" date="2024-04" db="EMBL/GenBank/DDBJ databases">
        <title>Tritrichomonas musculus Genome.</title>
        <authorList>
            <person name="Alves-Ferreira E."/>
            <person name="Grigg M."/>
            <person name="Lorenzi H."/>
            <person name="Galac M."/>
        </authorList>
    </citation>
    <scope>NUCLEOTIDE SEQUENCE [LARGE SCALE GENOMIC DNA]</scope>
    <source>
        <strain evidence="2 3">EAF2021</strain>
    </source>
</reference>
<dbReference type="SUPFAM" id="SSF54060">
    <property type="entry name" value="His-Me finger endonucleases"/>
    <property type="match status" value="1"/>
</dbReference>
<evidence type="ECO:0000313" key="2">
    <source>
        <dbReference type="EMBL" id="KAK8895894.1"/>
    </source>
</evidence>
<dbReference type="EMBL" id="JAPFFF010000002">
    <property type="protein sequence ID" value="KAK8895894.1"/>
    <property type="molecule type" value="Genomic_DNA"/>
</dbReference>
<proteinExistence type="predicted"/>
<accession>A0ABR2KXR9</accession>
<evidence type="ECO:0000313" key="1">
    <source>
        <dbReference type="EMBL" id="KAK8841834.1"/>
    </source>
</evidence>
<sequence length="100" mass="11787">MAQFVPLKGFEDQYEIQTTYPYNIRNKDTLNNNIGIYTKRDGIIIGLNGKRYRKHKLIAKQFLTGYSETKPIYHKNGDKFDNHLDNLTYKRSDVNSNEQL</sequence>
<organism evidence="2 3">
    <name type="scientific">Tritrichomonas musculus</name>
    <dbReference type="NCBI Taxonomy" id="1915356"/>
    <lineage>
        <taxon>Eukaryota</taxon>
        <taxon>Metamonada</taxon>
        <taxon>Parabasalia</taxon>
        <taxon>Tritrichomonadida</taxon>
        <taxon>Tritrichomonadidae</taxon>
        <taxon>Tritrichomonas</taxon>
    </lineage>
</organism>
<protein>
    <recommendedName>
        <fullName evidence="4">HNH nuclease domain-containing protein</fullName>
    </recommendedName>
</protein>
<keyword evidence="3" id="KW-1185">Reference proteome</keyword>
<name>A0ABR2KXR9_9EUKA</name>
<dbReference type="InterPro" id="IPR044925">
    <property type="entry name" value="His-Me_finger_sf"/>
</dbReference>
<evidence type="ECO:0008006" key="4">
    <source>
        <dbReference type="Google" id="ProtNLM"/>
    </source>
</evidence>
<dbReference type="EMBL" id="JAPFFF010000040">
    <property type="protein sequence ID" value="KAK8841834.1"/>
    <property type="molecule type" value="Genomic_DNA"/>
</dbReference>
<comment type="caution">
    <text evidence="2">The sequence shown here is derived from an EMBL/GenBank/DDBJ whole genome shotgun (WGS) entry which is preliminary data.</text>
</comment>
<gene>
    <name evidence="2" type="ORF">M9Y10_013780</name>
    <name evidence="1" type="ORF">M9Y10_026785</name>
</gene>
<dbReference type="Gene3D" id="3.90.75.20">
    <property type="match status" value="1"/>
</dbReference>
<evidence type="ECO:0000313" key="3">
    <source>
        <dbReference type="Proteomes" id="UP001470230"/>
    </source>
</evidence>
<dbReference type="Proteomes" id="UP001470230">
    <property type="component" value="Unassembled WGS sequence"/>
</dbReference>